<protein>
    <recommendedName>
        <fullName evidence="3">Sortilin N-terminal domain-containing protein</fullName>
    </recommendedName>
</protein>
<dbReference type="PANTHER" id="PTHR43739:SF5">
    <property type="entry name" value="EXO-ALPHA-SIALIDASE"/>
    <property type="match status" value="1"/>
</dbReference>
<dbReference type="InterPro" id="IPR031778">
    <property type="entry name" value="Sortilin_N"/>
</dbReference>
<evidence type="ECO:0000313" key="5">
    <source>
        <dbReference type="Proteomes" id="UP000008631"/>
    </source>
</evidence>
<dbReference type="HOGENOM" id="CLU_004847_0_0_0"/>
<name>E8R5P7_ISOPI</name>
<dbReference type="Pfam" id="PF15902">
    <property type="entry name" value="Sortilin-Vps10"/>
    <property type="match status" value="1"/>
</dbReference>
<dbReference type="InterPro" id="IPR015943">
    <property type="entry name" value="WD40/YVTN_repeat-like_dom_sf"/>
</dbReference>
<dbReference type="eggNOG" id="COG4447">
    <property type="taxonomic scope" value="Bacteria"/>
</dbReference>
<dbReference type="GO" id="GO:0010411">
    <property type="term" value="P:xyloglucan metabolic process"/>
    <property type="evidence" value="ECO:0007669"/>
    <property type="project" value="TreeGrafter"/>
</dbReference>
<dbReference type="PANTHER" id="PTHR43739">
    <property type="entry name" value="XYLOGLUCANASE (EUROFUNG)"/>
    <property type="match status" value="1"/>
</dbReference>
<dbReference type="InParanoid" id="E8R5P7"/>
<dbReference type="CDD" id="cd15482">
    <property type="entry name" value="Sialidase_non-viral"/>
    <property type="match status" value="1"/>
</dbReference>
<feature type="region of interest" description="Disordered" evidence="2">
    <location>
        <begin position="30"/>
        <end position="124"/>
    </location>
</feature>
<reference evidence="4 5" key="2">
    <citation type="journal article" date="2011" name="Stand. Genomic Sci.">
        <title>Complete genome sequence of Isosphaera pallida type strain (IS1B).</title>
        <authorList>
            <consortium name="US DOE Joint Genome Institute (JGI-PGF)"/>
            <person name="Goker M."/>
            <person name="Cleland D."/>
            <person name="Saunders E."/>
            <person name="Lapidus A."/>
            <person name="Nolan M."/>
            <person name="Lucas S."/>
            <person name="Hammon N."/>
            <person name="Deshpande S."/>
            <person name="Cheng J.F."/>
            <person name="Tapia R."/>
            <person name="Han C."/>
            <person name="Goodwin L."/>
            <person name="Pitluck S."/>
            <person name="Liolios K."/>
            <person name="Pagani I."/>
            <person name="Ivanova N."/>
            <person name="Mavromatis K."/>
            <person name="Pati A."/>
            <person name="Chen A."/>
            <person name="Palaniappan K."/>
            <person name="Land M."/>
            <person name="Hauser L."/>
            <person name="Chang Y.J."/>
            <person name="Jeffries C.D."/>
            <person name="Detter J.C."/>
            <person name="Beck B."/>
            <person name="Woyke T."/>
            <person name="Bristow J."/>
            <person name="Eisen J.A."/>
            <person name="Markowitz V."/>
            <person name="Hugenholtz P."/>
            <person name="Kyrpides N.C."/>
            <person name="Klenk H.P."/>
        </authorList>
    </citation>
    <scope>NUCLEOTIDE SEQUENCE [LARGE SCALE GENOMIC DNA]</scope>
    <source>
        <strain evidence="5">ATCC 43644 / DSM 9630 / IS1B</strain>
    </source>
</reference>
<evidence type="ECO:0000313" key="4">
    <source>
        <dbReference type="EMBL" id="ADV61796.1"/>
    </source>
</evidence>
<accession>E8R5P7</accession>
<sequence length="1180" mass="129742">MMSPTRKHAPLGRMVITLVVAMGPIAPSWGGVPARQEESSAQVDAQPPTDHPPMTEPAAKTDPQPASLEPRDSQKGQDALLTSTAAALDPSNHQDKATSNQDNAQPDAKEKDQSEAVSKTPEAFEVPPNLLADLKARSIGPAFMSGRIGDIAIHPDQPSTWYVAASSGGVWKTENRGATWTPIFDSYGSYSIGCLAIDPKDPLVVWVGTGENNSQRSVGYGDGLYKSIDGGKSFRKVGLEMSEHIAKILIDPRNTNVVYVAAQGPLWNSGGERGLYKTTDGGASWNRVLHIDDDTGVTDIAFDPRDPDLIYAATYQRRRHVWTLVNGGPGSGVHKSTDGGKTWKKIDRGLPTVERGRIGLAVSPIRPDVVYAWVEAADDQSGFFRSSDKGESFVKMSSFISTSPQYYQEIVADPHVFDRVYAMDTYLKVTEDGGKTFVNVGEKWKHVDNHALVIDPHDPEHLLVGCDGGLYETFDRGRNYTFFANLPITQFYKIAVDDATPFYNVYGGTQDNATQGGPSRTNNVHGIRNSDWFVTVFGDGFDPAVEPGNPDVVYSQWQYGGLVRHDRKTGETLDIKPREEKEEEPLRWNWDSPLLISPHSPTRIYYAAQKLFRSDDRGMTWRAVSPDLTRQIDRNSLKVMGRIQSVDAVAKNNSTSFYGNITAIAESPKVENLLYVGTDDGLVQISEDGGQTWRKVDGYGFAEAPADGYIADIECSPLSPDIAYVAVQNYKNGDFKPYLLKTTDRGQTWTLISKGLPERGSVYCLAIDHVNENILFVGTEFGLHVTLDGGIHWRPLPAGMPVIAVRDLEIQRREEDLVIGTFGRGIYILDDYSPLRALTPENLARPAMIAPIKPGRLFVPSEPLSASEKGYQGSGFFTAPNPPLGVTFTYYLKDGLKTRKASRQERERLLAKEGKDTPYPSWEDLKAEDREEPPAVMVTIQDAEGRMVRRLKGSTSSGVHRLTWDLRHAGVTRPGDDFGPLALPGTYTVSLETVVDGEPTRLVEPVGFEAQPLGLDPALPAQDRAETLAFQNKLAQLQRVMLGTNAALREAQTQVEAMILAADTAPGVGGELRKEARALKRRLIDLSELLNGDPTRARRSEPVPESLMDRLNTAVSGTWTITTGPTHTHRRQYELAAEGFKPVYEAIRNAIETDLPALGNRLEEAGAPWTPGRSLPRWTP</sequence>
<dbReference type="Gene3D" id="2.130.10.10">
    <property type="entry name" value="YVTN repeat-like/Quinoprotein amine dehydrogenase"/>
    <property type="match status" value="5"/>
</dbReference>
<feature type="region of interest" description="Disordered" evidence="2">
    <location>
        <begin position="902"/>
        <end position="931"/>
    </location>
</feature>
<gene>
    <name evidence="4" type="ordered locus">Isop_1210</name>
</gene>
<evidence type="ECO:0000256" key="1">
    <source>
        <dbReference type="ARBA" id="ARBA00022737"/>
    </source>
</evidence>
<feature type="compositionally biased region" description="Low complexity" evidence="2">
    <location>
        <begin position="79"/>
        <end position="88"/>
    </location>
</feature>
<dbReference type="Proteomes" id="UP000008631">
    <property type="component" value="Chromosome"/>
</dbReference>
<dbReference type="EMBL" id="CP002353">
    <property type="protein sequence ID" value="ADV61796.1"/>
    <property type="molecule type" value="Genomic_DNA"/>
</dbReference>
<proteinExistence type="predicted"/>
<feature type="domain" description="Sortilin N-terminal" evidence="3">
    <location>
        <begin position="224"/>
        <end position="351"/>
    </location>
</feature>
<dbReference type="KEGG" id="ipa:Isop_1210"/>
<dbReference type="STRING" id="575540.Isop_1210"/>
<dbReference type="Gene3D" id="2.60.40.4070">
    <property type="match status" value="1"/>
</dbReference>
<evidence type="ECO:0000256" key="2">
    <source>
        <dbReference type="SAM" id="MobiDB-lite"/>
    </source>
</evidence>
<organism evidence="4 5">
    <name type="scientific">Isosphaera pallida (strain ATCC 43644 / DSM 9630 / IS1B)</name>
    <dbReference type="NCBI Taxonomy" id="575540"/>
    <lineage>
        <taxon>Bacteria</taxon>
        <taxon>Pseudomonadati</taxon>
        <taxon>Planctomycetota</taxon>
        <taxon>Planctomycetia</taxon>
        <taxon>Isosphaerales</taxon>
        <taxon>Isosphaeraceae</taxon>
        <taxon>Isosphaera</taxon>
    </lineage>
</organism>
<evidence type="ECO:0000259" key="3">
    <source>
        <dbReference type="Pfam" id="PF15902"/>
    </source>
</evidence>
<feature type="compositionally biased region" description="Basic and acidic residues" evidence="2">
    <location>
        <begin position="902"/>
        <end position="916"/>
    </location>
</feature>
<reference key="1">
    <citation type="submission" date="2010-11" db="EMBL/GenBank/DDBJ databases">
        <title>The complete sequence of chromosome of Isophaera pallida ATCC 43644.</title>
        <authorList>
            <consortium name="US DOE Joint Genome Institute (JGI-PGF)"/>
            <person name="Lucas S."/>
            <person name="Copeland A."/>
            <person name="Lapidus A."/>
            <person name="Bruce D."/>
            <person name="Goodwin L."/>
            <person name="Pitluck S."/>
            <person name="Kyrpides N."/>
            <person name="Mavromatis K."/>
            <person name="Pagani I."/>
            <person name="Ivanova N."/>
            <person name="Saunders E."/>
            <person name="Brettin T."/>
            <person name="Detter J.C."/>
            <person name="Han C."/>
            <person name="Tapia R."/>
            <person name="Land M."/>
            <person name="Hauser L."/>
            <person name="Markowitz V."/>
            <person name="Cheng J.-F."/>
            <person name="Hugenholtz P."/>
            <person name="Woyke T."/>
            <person name="Wu D."/>
            <person name="Eisen J.A."/>
        </authorList>
    </citation>
    <scope>NUCLEOTIDE SEQUENCE</scope>
    <source>
        <strain>ATCC 43644</strain>
    </source>
</reference>
<dbReference type="SUPFAM" id="SSF110296">
    <property type="entry name" value="Oligoxyloglucan reducing end-specific cellobiohydrolase"/>
    <property type="match status" value="2"/>
</dbReference>
<dbReference type="AlphaFoldDB" id="E8R5P7"/>
<dbReference type="OrthoDB" id="290345at2"/>
<keyword evidence="5" id="KW-1185">Reference proteome</keyword>
<keyword evidence="1" id="KW-0677">Repeat</keyword>
<dbReference type="InterPro" id="IPR052025">
    <property type="entry name" value="Xyloglucanase_GH74"/>
</dbReference>